<dbReference type="WBParaSite" id="EEL_0000237701-mRNA-1">
    <property type="protein sequence ID" value="EEL_0000237701-mRNA-1"/>
    <property type="gene ID" value="EEL_0000237701"/>
</dbReference>
<keyword evidence="2" id="KW-1185">Reference proteome</keyword>
<sequence>MHYCAVVFLLAFQASVPANGTSQTSKISGKLSREIDIPLKEQKMQIFLDELKICKERGEKMTAIITDNQTITITQNSSLHSVTNLTKSTTEFNITLKDVVISNSQCEGMVLDATLNYTEVGILLLCYKNDEIVEWNDLEKKLIYSLHPSDPDRNSNKLNIIRYHFIPNEIEQEEKEAEEENENRHLKFVRNTLHEIAIE</sequence>
<feature type="chain" id="PRO_5006447609" evidence="1">
    <location>
        <begin position="21"/>
        <end position="199"/>
    </location>
</feature>
<accession>A0A0R3RLL8</accession>
<evidence type="ECO:0000313" key="3">
    <source>
        <dbReference type="WBParaSite" id="EEL_0000237701-mRNA-1"/>
    </source>
</evidence>
<dbReference type="AlphaFoldDB" id="A0A0R3RLL8"/>
<reference evidence="3" key="1">
    <citation type="submission" date="2017-02" db="UniProtKB">
        <authorList>
            <consortium name="WormBaseParasite"/>
        </authorList>
    </citation>
    <scope>IDENTIFICATION</scope>
</reference>
<keyword evidence="1" id="KW-0732">Signal</keyword>
<name>A0A0R3RLL8_9BILA</name>
<protein>
    <submittedName>
        <fullName evidence="3">Secreted protein</fullName>
    </submittedName>
</protein>
<feature type="signal peptide" evidence="1">
    <location>
        <begin position="1"/>
        <end position="20"/>
    </location>
</feature>
<evidence type="ECO:0000256" key="1">
    <source>
        <dbReference type="SAM" id="SignalP"/>
    </source>
</evidence>
<organism evidence="2 3">
    <name type="scientific">Elaeophora elaphi</name>
    <dbReference type="NCBI Taxonomy" id="1147741"/>
    <lineage>
        <taxon>Eukaryota</taxon>
        <taxon>Metazoa</taxon>
        <taxon>Ecdysozoa</taxon>
        <taxon>Nematoda</taxon>
        <taxon>Chromadorea</taxon>
        <taxon>Rhabditida</taxon>
        <taxon>Spirurina</taxon>
        <taxon>Spiruromorpha</taxon>
        <taxon>Filarioidea</taxon>
        <taxon>Onchocercidae</taxon>
        <taxon>Elaeophora</taxon>
    </lineage>
</organism>
<proteinExistence type="predicted"/>
<evidence type="ECO:0000313" key="2">
    <source>
        <dbReference type="Proteomes" id="UP000050640"/>
    </source>
</evidence>
<dbReference type="Proteomes" id="UP000050640">
    <property type="component" value="Unplaced"/>
</dbReference>